<feature type="chain" id="PRO_5003256449" description="Peptidase C14 caspase domain-containing protein" evidence="1">
    <location>
        <begin position="23"/>
        <end position="333"/>
    </location>
</feature>
<dbReference type="Proteomes" id="UP000008466">
    <property type="component" value="Chromosome"/>
</dbReference>
<dbReference type="GO" id="GO:0006508">
    <property type="term" value="P:proteolysis"/>
    <property type="evidence" value="ECO:0007669"/>
    <property type="project" value="InterPro"/>
</dbReference>
<protein>
    <recommendedName>
        <fullName evidence="2">Peptidase C14 caspase domain-containing protein</fullName>
    </recommendedName>
</protein>
<dbReference type="MEROPS" id="C14.A07"/>
<feature type="signal peptide" evidence="1">
    <location>
        <begin position="1"/>
        <end position="22"/>
    </location>
</feature>
<keyword evidence="4" id="KW-1185">Reference proteome</keyword>
<dbReference type="InterPro" id="IPR011600">
    <property type="entry name" value="Pept_C14_caspase"/>
</dbReference>
<keyword evidence="1" id="KW-0732">Signal</keyword>
<reference evidence="4" key="1">
    <citation type="submission" date="2011-02" db="EMBL/GenBank/DDBJ databases">
        <title>Complete sequence of Spirochaeta sp. Buddy.</title>
        <authorList>
            <person name="Lucas S."/>
            <person name="Copeland A."/>
            <person name="Lapidus A."/>
            <person name="Cheng J.-F."/>
            <person name="Goodwin L."/>
            <person name="Pitluck S."/>
            <person name="Zeytun A."/>
            <person name="Detter J.C."/>
            <person name="Han C."/>
            <person name="Tapia R."/>
            <person name="Land M."/>
            <person name="Hauser L."/>
            <person name="Kyrpides N."/>
            <person name="Ivanova N."/>
            <person name="Mikhailova N."/>
            <person name="Pagani I."/>
            <person name="Ritalahti K.M."/>
            <person name="Loeffler F.E."/>
            <person name="Woyke T."/>
        </authorList>
    </citation>
    <scope>NUCLEOTIDE SEQUENCE [LARGE SCALE GENOMIC DNA]</scope>
    <source>
        <strain evidence="4">ATCC BAA-1886 / DSM 22777 / Buddy</strain>
    </source>
</reference>
<feature type="domain" description="Peptidase C14 caspase" evidence="2">
    <location>
        <begin position="52"/>
        <end position="265"/>
    </location>
</feature>
<dbReference type="KEGG" id="sbu:SpiBuddy_1913"/>
<dbReference type="Gene3D" id="3.40.50.1460">
    <property type="match status" value="1"/>
</dbReference>
<dbReference type="GO" id="GO:0004197">
    <property type="term" value="F:cysteine-type endopeptidase activity"/>
    <property type="evidence" value="ECO:0007669"/>
    <property type="project" value="InterPro"/>
</dbReference>
<name>F0RWV6_SPHGB</name>
<organism evidence="3 4">
    <name type="scientific">Sphaerochaeta globosa (strain ATCC BAA-1886 / DSM 22777 / Buddy)</name>
    <name type="common">Spirochaeta sp. (strain Buddy)</name>
    <dbReference type="NCBI Taxonomy" id="158189"/>
    <lineage>
        <taxon>Bacteria</taxon>
        <taxon>Pseudomonadati</taxon>
        <taxon>Spirochaetota</taxon>
        <taxon>Spirochaetia</taxon>
        <taxon>Spirochaetales</taxon>
        <taxon>Sphaerochaetaceae</taxon>
        <taxon>Sphaerochaeta</taxon>
    </lineage>
</organism>
<evidence type="ECO:0000313" key="4">
    <source>
        <dbReference type="Proteomes" id="UP000008466"/>
    </source>
</evidence>
<accession>F0RWV6</accession>
<sequence>MRKLIPLLLSLLLLLSSCELFYDEAELGDVYVVSIGIDYKNEPNDSNETGILPNLRGTVPDAKELFTVLKDITLRTGRNWHGYLLLQEGTDHSTDTFSTFDPDTGIYASKTHLFTVLTTIKSQAQPEDLVIITYSGHGIAENGDMVMAHTTSTGGVAIEPLRISPSLLIDQYLVPIQAKKLLILDSCVSGVFVPESESSLSTVLDSNIDDWYAKFWEKSMYGLPNLFVMTASALTDSYEIDLDSSSNEHVHGVFSTALLEALGWNHPHATDLNIVDPNTPPAIRGSDLTVDSLYAYIKKHQSLPVRWNIFKPSRNYQHPLVSGGAMDMVLFRF</sequence>
<dbReference type="AlphaFoldDB" id="F0RWV6"/>
<dbReference type="Pfam" id="PF00656">
    <property type="entry name" value="Peptidase_C14"/>
    <property type="match status" value="1"/>
</dbReference>
<dbReference type="STRING" id="158189.SpiBuddy_1913"/>
<dbReference type="RefSeq" id="WP_013607586.1">
    <property type="nucleotide sequence ID" value="NC_015152.1"/>
</dbReference>
<evidence type="ECO:0000259" key="2">
    <source>
        <dbReference type="Pfam" id="PF00656"/>
    </source>
</evidence>
<dbReference type="OrthoDB" id="9804257at2"/>
<dbReference type="eggNOG" id="COG4249">
    <property type="taxonomic scope" value="Bacteria"/>
</dbReference>
<dbReference type="HOGENOM" id="CLU_849681_0_0_12"/>
<dbReference type="EMBL" id="CP002541">
    <property type="protein sequence ID" value="ADY13737.1"/>
    <property type="molecule type" value="Genomic_DNA"/>
</dbReference>
<evidence type="ECO:0000313" key="3">
    <source>
        <dbReference type="EMBL" id="ADY13737.1"/>
    </source>
</evidence>
<evidence type="ECO:0000256" key="1">
    <source>
        <dbReference type="SAM" id="SignalP"/>
    </source>
</evidence>
<dbReference type="PROSITE" id="PS51257">
    <property type="entry name" value="PROKAR_LIPOPROTEIN"/>
    <property type="match status" value="1"/>
</dbReference>
<gene>
    <name evidence="3" type="ordered locus">SpiBuddy_1913</name>
</gene>
<proteinExistence type="predicted"/>